<comment type="caution">
    <text evidence="8">Lacks conserved residue(s) required for the propagation of feature annotation.</text>
</comment>
<dbReference type="PANTHER" id="PTHR42836:SF1">
    <property type="entry name" value="7-CARBOXY-7-DEAZAGUANINE SYNTHASE"/>
    <property type="match status" value="1"/>
</dbReference>
<keyword evidence="3 8" id="KW-0479">Metal-binding</keyword>
<dbReference type="InterPro" id="IPR024924">
    <property type="entry name" value="7-CO-7-deazaguanine_synth-like"/>
</dbReference>
<reference evidence="10" key="1">
    <citation type="journal article" date="2020" name="mSystems">
        <title>Genome- and Community-Level Interaction Insights into Carbon Utilization and Element Cycling Functions of Hydrothermarchaeota in Hydrothermal Sediment.</title>
        <authorList>
            <person name="Zhou Z."/>
            <person name="Liu Y."/>
            <person name="Xu W."/>
            <person name="Pan J."/>
            <person name="Luo Z.H."/>
            <person name="Li M."/>
        </authorList>
    </citation>
    <scope>NUCLEOTIDE SEQUENCE [LARGE SCALE GENOMIC DNA]</scope>
    <source>
        <strain evidence="10">SpSt-1220</strain>
    </source>
</reference>
<dbReference type="GO" id="GO:1904047">
    <property type="term" value="F:S-adenosyl-L-methionine binding"/>
    <property type="evidence" value="ECO:0007669"/>
    <property type="project" value="UniProtKB-UniRule"/>
</dbReference>
<dbReference type="InterPro" id="IPR013785">
    <property type="entry name" value="Aldolase_TIM"/>
</dbReference>
<dbReference type="InterPro" id="IPR058240">
    <property type="entry name" value="rSAM_sf"/>
</dbReference>
<evidence type="ECO:0000256" key="1">
    <source>
        <dbReference type="ARBA" id="ARBA00022485"/>
    </source>
</evidence>
<keyword evidence="4 8" id="KW-0460">Magnesium</keyword>
<evidence type="ECO:0000256" key="5">
    <source>
        <dbReference type="ARBA" id="ARBA00023004"/>
    </source>
</evidence>
<evidence type="ECO:0000256" key="8">
    <source>
        <dbReference type="HAMAP-Rule" id="MF_00917"/>
    </source>
</evidence>
<comment type="caution">
    <text evidence="10">The sequence shown here is derived from an EMBL/GenBank/DDBJ whole genome shotgun (WGS) entry which is preliminary data.</text>
</comment>
<evidence type="ECO:0000259" key="9">
    <source>
        <dbReference type="Pfam" id="PF04055"/>
    </source>
</evidence>
<name>A0A831L704_9BACT</name>
<keyword evidence="2 8" id="KW-0949">S-adenosyl-L-methionine</keyword>
<dbReference type="GO" id="GO:0008616">
    <property type="term" value="P:tRNA queuosine(34) biosynthetic process"/>
    <property type="evidence" value="ECO:0007669"/>
    <property type="project" value="UniProtKB-UniRule"/>
</dbReference>
<comment type="similarity">
    <text evidence="8">Belongs to the radical SAM superfamily. 7-carboxy-7-deazaguanine synthase family.</text>
</comment>
<dbReference type="EMBL" id="DSDO01000139">
    <property type="protein sequence ID" value="HDR46463.1"/>
    <property type="molecule type" value="Genomic_DNA"/>
</dbReference>
<dbReference type="InterPro" id="IPR007197">
    <property type="entry name" value="rSAM"/>
</dbReference>
<dbReference type="AlphaFoldDB" id="A0A831L704"/>
<feature type="binding site" evidence="8">
    <location>
        <position position="56"/>
    </location>
    <ligand>
        <name>[4Fe-4S] cluster</name>
        <dbReference type="ChEBI" id="CHEBI:49883"/>
        <note>4Fe-4S-S-AdoMet</note>
    </ligand>
</feature>
<sequence>MMAMFLSNGSQSGNRIMPVQVMSPTEEAKLIEVFSSIQGEGLWVGCRQIFVRFSDCNLACHYCDTPHQPQPNCRIEDAPGSGQFRSLPNPVSLEILHGILSHWHRNVPGMHHSLSLTGGEPLAQIDALQFWLPQLRELLPVYLETNGTLPVALEKIIGHVDYVSMDFKLESVSGEETPWDAHRDFLRISTAVEGFVKVVVSEQTPVDEILRAAELVHDVAPQMPLVIQPLTEQGRCAVRGTVLLQLQQEVSRIHSAVRVIPQTHRFIDVV</sequence>
<accession>A0A831L704</accession>
<feature type="binding site" evidence="8">
    <location>
        <position position="63"/>
    </location>
    <ligand>
        <name>[4Fe-4S] cluster</name>
        <dbReference type="ChEBI" id="CHEBI:49883"/>
        <note>4Fe-4S-S-AdoMet</note>
    </ligand>
</feature>
<evidence type="ECO:0000256" key="3">
    <source>
        <dbReference type="ARBA" id="ARBA00022723"/>
    </source>
</evidence>
<comment type="subunit">
    <text evidence="8">Homodimer.</text>
</comment>
<evidence type="ECO:0000256" key="7">
    <source>
        <dbReference type="ARBA" id="ARBA00023239"/>
    </source>
</evidence>
<dbReference type="HAMAP" id="MF_00917">
    <property type="entry name" value="QueE"/>
    <property type="match status" value="1"/>
</dbReference>
<dbReference type="SUPFAM" id="SSF102114">
    <property type="entry name" value="Radical SAM enzymes"/>
    <property type="match status" value="1"/>
</dbReference>
<evidence type="ECO:0000256" key="2">
    <source>
        <dbReference type="ARBA" id="ARBA00022691"/>
    </source>
</evidence>
<protein>
    <recommendedName>
        <fullName evidence="8">7-carboxy-7-deazaguanine synthase</fullName>
        <shortName evidence="8">CDG synthase</shortName>
        <ecNumber evidence="8">4.3.99.3</ecNumber>
    </recommendedName>
    <alternativeName>
        <fullName evidence="8">Queuosine biosynthesis protein QueE</fullName>
    </alternativeName>
</protein>
<gene>
    <name evidence="8" type="primary">queE</name>
    <name evidence="10" type="ORF">ENN94_02050</name>
</gene>
<dbReference type="PIRSF" id="PIRSF000370">
    <property type="entry name" value="QueE"/>
    <property type="match status" value="1"/>
</dbReference>
<dbReference type="Pfam" id="PF04055">
    <property type="entry name" value="Radical_SAM"/>
    <property type="match status" value="1"/>
</dbReference>
<feature type="binding site" evidence="8">
    <location>
        <position position="52"/>
    </location>
    <ligand>
        <name>substrate</name>
    </ligand>
</feature>
<dbReference type="SFLD" id="SFLDS00029">
    <property type="entry name" value="Radical_SAM"/>
    <property type="match status" value="1"/>
</dbReference>
<keyword evidence="8" id="KW-0671">Queuosine biosynthesis</keyword>
<comment type="cofactor">
    <cofactor evidence="8">
        <name>[4Fe-4S] cluster</name>
        <dbReference type="ChEBI" id="CHEBI:49883"/>
    </cofactor>
    <text evidence="8">Binds 1 [4Fe-4S] cluster. The cluster is coordinated with 3 cysteines and an exchangeable S-adenosyl-L-methionine.</text>
</comment>
<feature type="binding site" evidence="8">
    <location>
        <begin position="37"/>
        <end position="39"/>
    </location>
    <ligand>
        <name>substrate</name>
    </ligand>
</feature>
<dbReference type="UniPathway" id="UPA00391"/>
<dbReference type="GO" id="GO:0000287">
    <property type="term" value="F:magnesium ion binding"/>
    <property type="evidence" value="ECO:0007669"/>
    <property type="project" value="UniProtKB-UniRule"/>
</dbReference>
<keyword evidence="7 8" id="KW-0456">Lyase</keyword>
<feature type="binding site" evidence="8">
    <location>
        <position position="119"/>
    </location>
    <ligand>
        <name>S-adenosyl-L-methionine</name>
        <dbReference type="ChEBI" id="CHEBI:59789"/>
    </ligand>
</feature>
<keyword evidence="1 8" id="KW-0004">4Fe-4S</keyword>
<proteinExistence type="inferred from homology"/>
<keyword evidence="5 8" id="KW-0408">Iron</keyword>
<dbReference type="PANTHER" id="PTHR42836">
    <property type="entry name" value="7-CARBOXY-7-DEAZAGUANINE SYNTHASE"/>
    <property type="match status" value="1"/>
</dbReference>
<keyword evidence="6 8" id="KW-0411">Iron-sulfur</keyword>
<feature type="binding site" evidence="8">
    <location>
        <position position="60"/>
    </location>
    <ligand>
        <name>[4Fe-4S] cluster</name>
        <dbReference type="ChEBI" id="CHEBI:49883"/>
        <note>4Fe-4S-S-AdoMet</note>
    </ligand>
</feature>
<organism evidence="10">
    <name type="scientific">Geoalkalibacter subterraneus</name>
    <dbReference type="NCBI Taxonomy" id="483547"/>
    <lineage>
        <taxon>Bacteria</taxon>
        <taxon>Pseudomonadati</taxon>
        <taxon>Thermodesulfobacteriota</taxon>
        <taxon>Desulfuromonadia</taxon>
        <taxon>Desulfuromonadales</taxon>
        <taxon>Geoalkalibacteraceae</taxon>
        <taxon>Geoalkalibacter</taxon>
    </lineage>
</organism>
<dbReference type="GO" id="GO:0016840">
    <property type="term" value="F:carbon-nitrogen lyase activity"/>
    <property type="evidence" value="ECO:0007669"/>
    <property type="project" value="UniProtKB-UniRule"/>
</dbReference>
<comment type="function">
    <text evidence="8">Catalyzes the complex heterocyclic radical-mediated conversion of 6-carboxy-5,6,7,8-tetrahydropterin (CPH4) to 7-carboxy-7-deazaguanine (CDG), a step common to the biosynthetic pathways of all 7-deazapurine-containing compounds.</text>
</comment>
<dbReference type="EC" id="4.3.99.3" evidence="8"/>
<evidence type="ECO:0000256" key="4">
    <source>
        <dbReference type="ARBA" id="ARBA00022842"/>
    </source>
</evidence>
<feature type="binding site" evidence="8">
    <location>
        <begin position="62"/>
        <end position="64"/>
    </location>
    <ligand>
        <name>S-adenosyl-L-methionine</name>
        <dbReference type="ChEBI" id="CHEBI:59789"/>
    </ligand>
</feature>
<dbReference type="Proteomes" id="UP000886162">
    <property type="component" value="Unassembled WGS sequence"/>
</dbReference>
<comment type="catalytic activity">
    <reaction evidence="8">
        <text>6-carboxy-5,6,7,8-tetrahydropterin + H(+) = 7-carboxy-7-carbaguanine + NH4(+)</text>
        <dbReference type="Rhea" id="RHEA:27974"/>
        <dbReference type="ChEBI" id="CHEBI:15378"/>
        <dbReference type="ChEBI" id="CHEBI:28938"/>
        <dbReference type="ChEBI" id="CHEBI:61032"/>
        <dbReference type="ChEBI" id="CHEBI:61036"/>
        <dbReference type="EC" id="4.3.99.3"/>
    </reaction>
</comment>
<dbReference type="CDD" id="cd01335">
    <property type="entry name" value="Radical_SAM"/>
    <property type="match status" value="1"/>
</dbReference>
<feature type="binding site" evidence="8">
    <location>
        <position position="65"/>
    </location>
    <ligand>
        <name>Mg(2+)</name>
        <dbReference type="ChEBI" id="CHEBI:18420"/>
    </ligand>
</feature>
<evidence type="ECO:0000313" key="10">
    <source>
        <dbReference type="EMBL" id="HDR46463.1"/>
    </source>
</evidence>
<feature type="binding site" evidence="8">
    <location>
        <position position="117"/>
    </location>
    <ligand>
        <name>substrate</name>
    </ligand>
</feature>
<evidence type="ECO:0000256" key="6">
    <source>
        <dbReference type="ARBA" id="ARBA00023014"/>
    </source>
</evidence>
<dbReference type="Gene3D" id="3.20.20.70">
    <property type="entry name" value="Aldolase class I"/>
    <property type="match status" value="1"/>
</dbReference>
<dbReference type="GO" id="GO:0051539">
    <property type="term" value="F:4 iron, 4 sulfur cluster binding"/>
    <property type="evidence" value="ECO:0007669"/>
    <property type="project" value="UniProtKB-UniRule"/>
</dbReference>
<comment type="cofactor">
    <cofactor evidence="8">
        <name>Mg(2+)</name>
        <dbReference type="ChEBI" id="CHEBI:18420"/>
    </cofactor>
</comment>
<feature type="domain" description="Radical SAM core" evidence="9">
    <location>
        <begin position="54"/>
        <end position="175"/>
    </location>
</feature>
<comment type="pathway">
    <text evidence="8">Purine metabolism; 7-cyano-7-deazaguanine biosynthesis.</text>
</comment>
<comment type="cofactor">
    <cofactor evidence="8">
        <name>S-adenosyl-L-methionine</name>
        <dbReference type="ChEBI" id="CHEBI:59789"/>
    </cofactor>
    <text evidence="8">Binds 1 S-adenosyl-L-methionine per subunit.</text>
</comment>